<evidence type="ECO:0000256" key="2">
    <source>
        <dbReference type="ARBA" id="ARBA00022989"/>
    </source>
</evidence>
<feature type="compositionally biased region" description="Basic and acidic residues" evidence="4">
    <location>
        <begin position="206"/>
        <end position="219"/>
    </location>
</feature>
<keyword evidence="1 5" id="KW-0812">Transmembrane</keyword>
<dbReference type="InterPro" id="IPR011701">
    <property type="entry name" value="MFS"/>
</dbReference>
<feature type="transmembrane region" description="Helical" evidence="5">
    <location>
        <begin position="272"/>
        <end position="294"/>
    </location>
</feature>
<feature type="transmembrane region" description="Helical" evidence="5">
    <location>
        <begin position="145"/>
        <end position="164"/>
    </location>
</feature>
<dbReference type="InterPro" id="IPR036259">
    <property type="entry name" value="MFS_trans_sf"/>
</dbReference>
<feature type="transmembrane region" description="Helical" evidence="5">
    <location>
        <begin position="50"/>
        <end position="69"/>
    </location>
</feature>
<keyword evidence="8" id="KW-1185">Reference proteome</keyword>
<organism evidence="7 8">
    <name type="scientific">Hymenobacter mellowenesis</name>
    <dbReference type="NCBI Taxonomy" id="3063995"/>
    <lineage>
        <taxon>Bacteria</taxon>
        <taxon>Pseudomonadati</taxon>
        <taxon>Bacteroidota</taxon>
        <taxon>Cytophagia</taxon>
        <taxon>Cytophagales</taxon>
        <taxon>Hymenobacteraceae</taxon>
        <taxon>Hymenobacter</taxon>
    </lineage>
</organism>
<dbReference type="PANTHER" id="PTHR23539:SF1">
    <property type="entry name" value="MAJOR FACILITATOR SUPERFAMILY (MFS) PROFILE DOMAIN-CONTAINING PROTEIN"/>
    <property type="match status" value="1"/>
</dbReference>
<name>A0ABT9A562_9BACT</name>
<comment type="caution">
    <text evidence="7">The sequence shown here is derived from an EMBL/GenBank/DDBJ whole genome shotgun (WGS) entry which is preliminary data.</text>
</comment>
<feature type="transmembrane region" description="Helical" evidence="5">
    <location>
        <begin position="397"/>
        <end position="420"/>
    </location>
</feature>
<proteinExistence type="predicted"/>
<dbReference type="Gene3D" id="1.20.1250.20">
    <property type="entry name" value="MFS general substrate transporter like domains"/>
    <property type="match status" value="2"/>
</dbReference>
<evidence type="ECO:0000256" key="1">
    <source>
        <dbReference type="ARBA" id="ARBA00022692"/>
    </source>
</evidence>
<feature type="transmembrane region" description="Helical" evidence="5">
    <location>
        <begin position="362"/>
        <end position="385"/>
    </location>
</feature>
<feature type="transmembrane region" description="Helical" evidence="5">
    <location>
        <begin position="81"/>
        <end position="105"/>
    </location>
</feature>
<dbReference type="RefSeq" id="WP_305009665.1">
    <property type="nucleotide sequence ID" value="NZ_JAUQSX010000001.1"/>
</dbReference>
<dbReference type="EMBL" id="JAUQSX010000001">
    <property type="protein sequence ID" value="MDO7844973.1"/>
    <property type="molecule type" value="Genomic_DNA"/>
</dbReference>
<evidence type="ECO:0000256" key="4">
    <source>
        <dbReference type="SAM" id="MobiDB-lite"/>
    </source>
</evidence>
<keyword evidence="2 5" id="KW-1133">Transmembrane helix</keyword>
<dbReference type="SUPFAM" id="SSF103473">
    <property type="entry name" value="MFS general substrate transporter"/>
    <property type="match status" value="1"/>
</dbReference>
<evidence type="ECO:0000313" key="8">
    <source>
        <dbReference type="Proteomes" id="UP001167796"/>
    </source>
</evidence>
<feature type="transmembrane region" description="Helical" evidence="5">
    <location>
        <begin position="111"/>
        <end position="133"/>
    </location>
</feature>
<feature type="transmembrane region" description="Helical" evidence="5">
    <location>
        <begin position="339"/>
        <end position="356"/>
    </location>
</feature>
<feature type="compositionally biased region" description="Low complexity" evidence="4">
    <location>
        <begin position="220"/>
        <end position="235"/>
    </location>
</feature>
<feature type="transmembrane region" description="Helical" evidence="5">
    <location>
        <begin position="170"/>
        <end position="189"/>
    </location>
</feature>
<gene>
    <name evidence="7" type="ORF">Q5H92_01280</name>
</gene>
<dbReference type="PANTHER" id="PTHR23539">
    <property type="entry name" value="MFS TRANSPORTER"/>
    <property type="match status" value="1"/>
</dbReference>
<dbReference type="CDD" id="cd06174">
    <property type="entry name" value="MFS"/>
    <property type="match status" value="1"/>
</dbReference>
<dbReference type="Proteomes" id="UP001167796">
    <property type="component" value="Unassembled WGS sequence"/>
</dbReference>
<dbReference type="PROSITE" id="PS50850">
    <property type="entry name" value="MFS"/>
    <property type="match status" value="1"/>
</dbReference>
<sequence>MAHSASVAGKRRSIRALAPLNLFLADVRDGVGPYLAIYLLSVRHWQPGSIGLAMALPGLVAVLLQTPAGSLVDTSTHKRRLLVLASVVVAVSCVAAVTFVSPPVIYATQMLTGAATTIYAPVVAAITLGLVGHRRFAQQTGRNEAWNHGGNVLAAVLAGLIGYYWRYEGIFYLVAVMCALGCWSALRINPEDIDNDLARGQGADNPKTDEIETAKDGPAAKDAAAPKEAVAATDASVAENSSSSKPVENEKAGEKDGGQTAGFRQVLADPRILRFAIAVVLFHFANAAMLPLVGQKLALSNQKASALFMSACIIVAQLVMIPVAAWVSRRAPDAGRKPVFLLAFAVLPVRGVLYTLSSNAYFLVGVQVLDGLAGGIFGVISVIMIADLTRGTGRFNFVQGAIATALGIGASLSTVGAGYLVQHFGYRVGFLALAAVAAVALAFFWFFVEESNPAKNEAIKGELQAV</sequence>
<evidence type="ECO:0000256" key="3">
    <source>
        <dbReference type="ARBA" id="ARBA00023136"/>
    </source>
</evidence>
<dbReference type="Pfam" id="PF07690">
    <property type="entry name" value="MFS_1"/>
    <property type="match status" value="1"/>
</dbReference>
<feature type="domain" description="Major facilitator superfamily (MFS) profile" evidence="6">
    <location>
        <begin position="262"/>
        <end position="466"/>
    </location>
</feature>
<feature type="compositionally biased region" description="Basic and acidic residues" evidence="4">
    <location>
        <begin position="247"/>
        <end position="257"/>
    </location>
</feature>
<evidence type="ECO:0000259" key="6">
    <source>
        <dbReference type="PROSITE" id="PS50850"/>
    </source>
</evidence>
<reference evidence="7" key="1">
    <citation type="submission" date="2023-07" db="EMBL/GenBank/DDBJ databases">
        <authorList>
            <person name="Kim M.K."/>
        </authorList>
    </citation>
    <scope>NUCLEOTIDE SEQUENCE</scope>
    <source>
        <strain evidence="7">M29</strain>
    </source>
</reference>
<evidence type="ECO:0000313" key="7">
    <source>
        <dbReference type="EMBL" id="MDO7844973.1"/>
    </source>
</evidence>
<evidence type="ECO:0000256" key="5">
    <source>
        <dbReference type="SAM" id="Phobius"/>
    </source>
</evidence>
<feature type="transmembrane region" description="Helical" evidence="5">
    <location>
        <begin position="306"/>
        <end position="327"/>
    </location>
</feature>
<feature type="region of interest" description="Disordered" evidence="4">
    <location>
        <begin position="197"/>
        <end position="258"/>
    </location>
</feature>
<dbReference type="InterPro" id="IPR020846">
    <property type="entry name" value="MFS_dom"/>
</dbReference>
<accession>A0ABT9A562</accession>
<keyword evidence="3 5" id="KW-0472">Membrane</keyword>
<feature type="transmembrane region" description="Helical" evidence="5">
    <location>
        <begin position="426"/>
        <end position="448"/>
    </location>
</feature>
<protein>
    <submittedName>
        <fullName evidence="7">MFS transporter</fullName>
    </submittedName>
</protein>